<sequence length="199" mass="21909">MDLAAIGVATVSVTGTLGAAVVTQFAVLRGKRIEGENQRLEHDDERRDAARRAAADTMRSTYADLNSATRAYRTAIRDQLAGFTDEPDVERVELARKAFHDLYAAAQMIMSEHALEVAGEVNLCLGLGYGAWRNARIPEPELDAWFAGPGSEAAWLLRHALRVDLGVIEPDPKTADRLRTLRAQRIDLFGDDPDNPRRG</sequence>
<reference evidence="1 2" key="1">
    <citation type="submission" date="2018-10" db="EMBL/GenBank/DDBJ databases">
        <title>Isolation from cow dung.</title>
        <authorList>
            <person name="Ling L."/>
        </authorList>
    </citation>
    <scope>NUCLEOTIDE SEQUENCE [LARGE SCALE GENOMIC DNA]</scope>
    <source>
        <strain evidence="1 2">NEAU-LL90</strain>
    </source>
</reference>
<dbReference type="EMBL" id="RFFH01000005">
    <property type="protein sequence ID" value="RMI32157.1"/>
    <property type="molecule type" value="Genomic_DNA"/>
</dbReference>
<organism evidence="1 2">
    <name type="scientific">Nocardia stercoris</name>
    <dbReference type="NCBI Taxonomy" id="2483361"/>
    <lineage>
        <taxon>Bacteria</taxon>
        <taxon>Bacillati</taxon>
        <taxon>Actinomycetota</taxon>
        <taxon>Actinomycetes</taxon>
        <taxon>Mycobacteriales</taxon>
        <taxon>Nocardiaceae</taxon>
        <taxon>Nocardia</taxon>
    </lineage>
</organism>
<gene>
    <name evidence="1" type="ORF">EBN03_14195</name>
</gene>
<accession>A0A3M2L3D6</accession>
<proteinExistence type="predicted"/>
<name>A0A3M2L3D6_9NOCA</name>
<comment type="caution">
    <text evidence="1">The sequence shown here is derived from an EMBL/GenBank/DDBJ whole genome shotgun (WGS) entry which is preliminary data.</text>
</comment>
<dbReference type="AlphaFoldDB" id="A0A3M2L3D6"/>
<evidence type="ECO:0008006" key="3">
    <source>
        <dbReference type="Google" id="ProtNLM"/>
    </source>
</evidence>
<evidence type="ECO:0000313" key="2">
    <source>
        <dbReference type="Proteomes" id="UP000279275"/>
    </source>
</evidence>
<keyword evidence="2" id="KW-1185">Reference proteome</keyword>
<protein>
    <recommendedName>
        <fullName evidence="3">DUF4760 domain-containing protein</fullName>
    </recommendedName>
</protein>
<dbReference type="Proteomes" id="UP000279275">
    <property type="component" value="Unassembled WGS sequence"/>
</dbReference>
<evidence type="ECO:0000313" key="1">
    <source>
        <dbReference type="EMBL" id="RMI32157.1"/>
    </source>
</evidence>